<feature type="region of interest" description="Disordered" evidence="1">
    <location>
        <begin position="1"/>
        <end position="23"/>
    </location>
</feature>
<protein>
    <recommendedName>
        <fullName evidence="2">PilZ domain-containing protein</fullName>
    </recommendedName>
</protein>
<accession>A0ABN0SXH6</accession>
<sequence>MRIEQDKSDKSKVKRKHESLQSQADARRFYRVSIHLPIAIRQQNSNVLISESLDISEGGVLVKNIGEHELKKGDLVKVHIEGILGEDQDQMVLHPMRVIRVEEDTIALEFT</sequence>
<dbReference type="Pfam" id="PF07238">
    <property type="entry name" value="PilZ"/>
    <property type="match status" value="1"/>
</dbReference>
<dbReference type="RefSeq" id="WP_343987658.1">
    <property type="nucleotide sequence ID" value="NZ_BAAAFM010000003.1"/>
</dbReference>
<evidence type="ECO:0000313" key="4">
    <source>
        <dbReference type="Proteomes" id="UP001501221"/>
    </source>
</evidence>
<comment type="caution">
    <text evidence="3">The sequence shown here is derived from an EMBL/GenBank/DDBJ whole genome shotgun (WGS) entry which is preliminary data.</text>
</comment>
<feature type="compositionally biased region" description="Basic and acidic residues" evidence="1">
    <location>
        <begin position="1"/>
        <end position="11"/>
    </location>
</feature>
<feature type="domain" description="PilZ" evidence="2">
    <location>
        <begin position="27"/>
        <end position="110"/>
    </location>
</feature>
<evidence type="ECO:0000259" key="2">
    <source>
        <dbReference type="Pfam" id="PF07238"/>
    </source>
</evidence>
<dbReference type="SUPFAM" id="SSF141371">
    <property type="entry name" value="PilZ domain-like"/>
    <property type="match status" value="1"/>
</dbReference>
<reference evidence="3 4" key="1">
    <citation type="journal article" date="2019" name="Int. J. Syst. Evol. Microbiol.">
        <title>The Global Catalogue of Microorganisms (GCM) 10K type strain sequencing project: providing services to taxonomists for standard genome sequencing and annotation.</title>
        <authorList>
            <consortium name="The Broad Institute Genomics Platform"/>
            <consortium name="The Broad Institute Genome Sequencing Center for Infectious Disease"/>
            <person name="Wu L."/>
            <person name="Ma J."/>
        </authorList>
    </citation>
    <scope>NUCLEOTIDE SEQUENCE [LARGE SCALE GENOMIC DNA]</scope>
    <source>
        <strain evidence="3 4">JCM 16211</strain>
    </source>
</reference>
<name>A0ABN0SXH6_9GAMM</name>
<evidence type="ECO:0000313" key="3">
    <source>
        <dbReference type="EMBL" id="GAA0205035.1"/>
    </source>
</evidence>
<dbReference type="Gene3D" id="2.40.10.220">
    <property type="entry name" value="predicted glycosyltransferase like domains"/>
    <property type="match status" value="1"/>
</dbReference>
<dbReference type="InterPro" id="IPR009875">
    <property type="entry name" value="PilZ_domain"/>
</dbReference>
<organism evidence="3 4">
    <name type="scientific">Kangiella japonica</name>
    <dbReference type="NCBI Taxonomy" id="647384"/>
    <lineage>
        <taxon>Bacteria</taxon>
        <taxon>Pseudomonadati</taxon>
        <taxon>Pseudomonadota</taxon>
        <taxon>Gammaproteobacteria</taxon>
        <taxon>Kangiellales</taxon>
        <taxon>Kangiellaceae</taxon>
        <taxon>Kangiella</taxon>
    </lineage>
</organism>
<gene>
    <name evidence="3" type="ORF">GCM10009123_10650</name>
</gene>
<dbReference type="Proteomes" id="UP001501221">
    <property type="component" value="Unassembled WGS sequence"/>
</dbReference>
<dbReference type="EMBL" id="BAAAFM010000003">
    <property type="protein sequence ID" value="GAA0205035.1"/>
    <property type="molecule type" value="Genomic_DNA"/>
</dbReference>
<keyword evidence="4" id="KW-1185">Reference proteome</keyword>
<evidence type="ECO:0000256" key="1">
    <source>
        <dbReference type="SAM" id="MobiDB-lite"/>
    </source>
</evidence>
<proteinExistence type="predicted"/>